<comment type="subcellular location">
    <subcellularLocation>
        <location evidence="1">Periplasm</location>
    </subcellularLocation>
</comment>
<evidence type="ECO:0000256" key="1">
    <source>
        <dbReference type="ARBA" id="ARBA00004418"/>
    </source>
</evidence>
<gene>
    <name evidence="6" type="primary">xylF_2</name>
    <name evidence="6" type="ORF">KIN_41270</name>
</gene>
<evidence type="ECO:0000259" key="5">
    <source>
        <dbReference type="Pfam" id="PF13407"/>
    </source>
</evidence>
<evidence type="ECO:0000256" key="3">
    <source>
        <dbReference type="ARBA" id="ARBA00022729"/>
    </source>
</evidence>
<evidence type="ECO:0000256" key="4">
    <source>
        <dbReference type="SAM" id="SignalP"/>
    </source>
</evidence>
<organism evidence="6 7">
    <name type="scientific">Litoreibacter roseus</name>
    <dbReference type="NCBI Taxonomy" id="2601869"/>
    <lineage>
        <taxon>Bacteria</taxon>
        <taxon>Pseudomonadati</taxon>
        <taxon>Pseudomonadota</taxon>
        <taxon>Alphaproteobacteria</taxon>
        <taxon>Rhodobacterales</taxon>
        <taxon>Roseobacteraceae</taxon>
        <taxon>Litoreibacter</taxon>
    </lineage>
</organism>
<dbReference type="InterPro" id="IPR025997">
    <property type="entry name" value="SBP_2_dom"/>
</dbReference>
<dbReference type="GO" id="GO:0030246">
    <property type="term" value="F:carbohydrate binding"/>
    <property type="evidence" value="ECO:0007669"/>
    <property type="project" value="TreeGrafter"/>
</dbReference>
<feature type="chain" id="PRO_5026899068" evidence="4">
    <location>
        <begin position="29"/>
        <end position="345"/>
    </location>
</feature>
<evidence type="ECO:0000313" key="6">
    <source>
        <dbReference type="EMBL" id="GFE67053.1"/>
    </source>
</evidence>
<dbReference type="GO" id="GO:0030288">
    <property type="term" value="C:outer membrane-bounded periplasmic space"/>
    <property type="evidence" value="ECO:0007669"/>
    <property type="project" value="TreeGrafter"/>
</dbReference>
<feature type="domain" description="Periplasmic binding protein" evidence="5">
    <location>
        <begin position="35"/>
        <end position="290"/>
    </location>
</feature>
<dbReference type="OrthoDB" id="9773673at2"/>
<reference evidence="6 7" key="1">
    <citation type="submission" date="2019-12" db="EMBL/GenBank/DDBJ databases">
        <title>Litoreibacter badius sp. nov., a novel bacteriochlorophyll a-containing bacterium in the genus Litoreibacter.</title>
        <authorList>
            <person name="Kanamuro M."/>
            <person name="Takabe Y."/>
            <person name="Mori K."/>
            <person name="Takaichi S."/>
            <person name="Hanada S."/>
        </authorList>
    </citation>
    <scope>NUCLEOTIDE SEQUENCE [LARGE SCALE GENOMIC DNA]</scope>
    <source>
        <strain evidence="6 7">K6</strain>
    </source>
</reference>
<comment type="caution">
    <text evidence="6">The sequence shown here is derived from an EMBL/GenBank/DDBJ whole genome shotgun (WGS) entry which is preliminary data.</text>
</comment>
<accession>A0A6N6JL68</accession>
<evidence type="ECO:0000256" key="2">
    <source>
        <dbReference type="ARBA" id="ARBA00007639"/>
    </source>
</evidence>
<name>A0A6N6JL68_9RHOB</name>
<proteinExistence type="inferred from homology"/>
<dbReference type="SUPFAM" id="SSF53822">
    <property type="entry name" value="Periplasmic binding protein-like I"/>
    <property type="match status" value="1"/>
</dbReference>
<dbReference type="InterPro" id="IPR028082">
    <property type="entry name" value="Peripla_BP_I"/>
</dbReference>
<dbReference type="PANTHER" id="PTHR30036:SF1">
    <property type="entry name" value="D-XYLOSE-BINDING PERIPLASMIC PROTEIN"/>
    <property type="match status" value="1"/>
</dbReference>
<feature type="signal peptide" evidence="4">
    <location>
        <begin position="1"/>
        <end position="28"/>
    </location>
</feature>
<dbReference type="Proteomes" id="UP000436822">
    <property type="component" value="Unassembled WGS sequence"/>
</dbReference>
<dbReference type="InterPro" id="IPR050555">
    <property type="entry name" value="Bact_Solute-Bind_Prot2"/>
</dbReference>
<dbReference type="CDD" id="cd19992">
    <property type="entry name" value="PBP1_ABC_xylose_binding-like"/>
    <property type="match status" value="1"/>
</dbReference>
<keyword evidence="3 4" id="KW-0732">Signal</keyword>
<dbReference type="RefSeq" id="WP_159810672.1">
    <property type="nucleotide sequence ID" value="NZ_BLJE01000007.1"/>
</dbReference>
<keyword evidence="7" id="KW-1185">Reference proteome</keyword>
<dbReference type="Pfam" id="PF13407">
    <property type="entry name" value="Peripla_BP_4"/>
    <property type="match status" value="1"/>
</dbReference>
<protein>
    <submittedName>
        <fullName evidence="6">Xylose ABC transporter substrate-binding protein</fullName>
    </submittedName>
</protein>
<dbReference type="EMBL" id="BLJE01000007">
    <property type="protein sequence ID" value="GFE67053.1"/>
    <property type="molecule type" value="Genomic_DNA"/>
</dbReference>
<dbReference type="Gene3D" id="3.40.50.2300">
    <property type="match status" value="2"/>
</dbReference>
<dbReference type="AlphaFoldDB" id="A0A6N6JL68"/>
<dbReference type="PANTHER" id="PTHR30036">
    <property type="entry name" value="D-XYLOSE-BINDING PERIPLASMIC PROTEIN"/>
    <property type="match status" value="1"/>
</dbReference>
<comment type="similarity">
    <text evidence="2">Belongs to the bacterial solute-binding protein 2 family.</text>
</comment>
<evidence type="ECO:0000313" key="7">
    <source>
        <dbReference type="Proteomes" id="UP000436822"/>
    </source>
</evidence>
<sequence>MAYFCKLAAMAGAAIAAFTAMGPAPSYAEDDDIKIAVAMKTQVQRRWAFDRKAMEQEAERQGVELIFQYANDNPTLQASQVENLLSQQPDVLILVPVDSAAAGSIVRSAQEAGVPVVGYDIGVSTAKLDYFVMRNNGLVGELQAQAAMEFAPKGNFALIKGDPGNDVAQSIAASYDRILPNADGVEIVFDQFVNGWSPQTALSNAENILSANDDNVKAFVTANDGMASGVAQAIIARDLAGKVFLSGLDAESANLRLIADGVQTMTVWTDLTDHGIAAVKAAVSIAKGEEPTFSEMVDLGAGEVPTHLVIVEEINSDNLCDFVVSGAPEGWTSVDEVFDDPSACN</sequence>